<reference evidence="1" key="1">
    <citation type="submission" date="2021-02" db="EMBL/GenBank/DDBJ databases">
        <authorList>
            <consortium name="DOE Joint Genome Institute"/>
            <person name="Ahrendt S."/>
            <person name="Looney B.P."/>
            <person name="Miyauchi S."/>
            <person name="Morin E."/>
            <person name="Drula E."/>
            <person name="Courty P.E."/>
            <person name="Chicoki N."/>
            <person name="Fauchery L."/>
            <person name="Kohler A."/>
            <person name="Kuo A."/>
            <person name="Labutti K."/>
            <person name="Pangilinan J."/>
            <person name="Lipzen A."/>
            <person name="Riley R."/>
            <person name="Andreopoulos W."/>
            <person name="He G."/>
            <person name="Johnson J."/>
            <person name="Barry K.W."/>
            <person name="Grigoriev I.V."/>
            <person name="Nagy L."/>
            <person name="Hibbett D."/>
            <person name="Henrissat B."/>
            <person name="Matheny P.B."/>
            <person name="Labbe J."/>
            <person name="Martin F."/>
        </authorList>
    </citation>
    <scope>NUCLEOTIDE SEQUENCE</scope>
    <source>
        <strain evidence="1">FP105234-sp</strain>
    </source>
</reference>
<comment type="caution">
    <text evidence="1">The sequence shown here is derived from an EMBL/GenBank/DDBJ whole genome shotgun (WGS) entry which is preliminary data.</text>
</comment>
<gene>
    <name evidence="1" type="ORF">FA95DRAFT_1659693</name>
</gene>
<protein>
    <submittedName>
        <fullName evidence="1">Uncharacterized protein</fullName>
    </submittedName>
</protein>
<evidence type="ECO:0000313" key="2">
    <source>
        <dbReference type="Proteomes" id="UP000814033"/>
    </source>
</evidence>
<dbReference type="Proteomes" id="UP000814033">
    <property type="component" value="Unassembled WGS sequence"/>
</dbReference>
<name>A0ACB8RVT1_9AGAM</name>
<proteinExistence type="predicted"/>
<accession>A0ACB8RVT1</accession>
<evidence type="ECO:0000313" key="1">
    <source>
        <dbReference type="EMBL" id="KAI0047922.1"/>
    </source>
</evidence>
<sequence length="356" mass="39505">MAQFSHDYVEGLADAQGGDKVPDDSEAIGTHISGSQEEAKSPHRATMPGSRQRDPQNETRHADMPTTAQPPHTPTILTASLYEPLSDMNPRQYLQWLRKPYPKCVIRVFDEAANNPRLIPSIHDLLTHVLTQVTDSNTQIDPPHAIQPSRRIPNIWLLHDISETAARSLIAQGVHCTPLITFQVLPFAFTPPTLLFSLEGLHTENPDEVHELVHRVWSDPDTLRALDLTTITDYEGEDVYPLPNDILPTIDSLRVTRKHSRDGPATSHTFHIEIDPHDIDMEDAAGWYALRTALSSLTYSSPETGHGTIATPLSCSLCHSAGHARPDCPFPSQTGWLGPRVNDDPGQLNGRAYHIE</sequence>
<keyword evidence="2" id="KW-1185">Reference proteome</keyword>
<dbReference type="EMBL" id="MU275895">
    <property type="protein sequence ID" value="KAI0047922.1"/>
    <property type="molecule type" value="Genomic_DNA"/>
</dbReference>
<organism evidence="1 2">
    <name type="scientific">Auriscalpium vulgare</name>
    <dbReference type="NCBI Taxonomy" id="40419"/>
    <lineage>
        <taxon>Eukaryota</taxon>
        <taxon>Fungi</taxon>
        <taxon>Dikarya</taxon>
        <taxon>Basidiomycota</taxon>
        <taxon>Agaricomycotina</taxon>
        <taxon>Agaricomycetes</taxon>
        <taxon>Russulales</taxon>
        <taxon>Auriscalpiaceae</taxon>
        <taxon>Auriscalpium</taxon>
    </lineage>
</organism>
<reference evidence="1" key="2">
    <citation type="journal article" date="2022" name="New Phytol.">
        <title>Evolutionary transition to the ectomycorrhizal habit in the genomes of a hyperdiverse lineage of mushroom-forming fungi.</title>
        <authorList>
            <person name="Looney B."/>
            <person name="Miyauchi S."/>
            <person name="Morin E."/>
            <person name="Drula E."/>
            <person name="Courty P.E."/>
            <person name="Kohler A."/>
            <person name="Kuo A."/>
            <person name="LaButti K."/>
            <person name="Pangilinan J."/>
            <person name="Lipzen A."/>
            <person name="Riley R."/>
            <person name="Andreopoulos W."/>
            <person name="He G."/>
            <person name="Johnson J."/>
            <person name="Nolan M."/>
            <person name="Tritt A."/>
            <person name="Barry K.W."/>
            <person name="Grigoriev I.V."/>
            <person name="Nagy L.G."/>
            <person name="Hibbett D."/>
            <person name="Henrissat B."/>
            <person name="Matheny P.B."/>
            <person name="Labbe J."/>
            <person name="Martin F.M."/>
        </authorList>
    </citation>
    <scope>NUCLEOTIDE SEQUENCE</scope>
    <source>
        <strain evidence="1">FP105234-sp</strain>
    </source>
</reference>